<dbReference type="PANTHER" id="PTHR34153">
    <property type="entry name" value="SI:CH211-262H13.3-RELATED-RELATED"/>
    <property type="match status" value="1"/>
</dbReference>
<dbReference type="Proteomes" id="UP000515129">
    <property type="component" value="Chromosome 19"/>
</dbReference>
<dbReference type="RefSeq" id="XP_026145566.1">
    <property type="nucleotide sequence ID" value="XM_026289781.1"/>
</dbReference>
<feature type="compositionally biased region" description="Polar residues" evidence="1">
    <location>
        <begin position="100"/>
        <end position="111"/>
    </location>
</feature>
<name>A0A6P6RJD1_CARAU</name>
<evidence type="ECO:0000256" key="1">
    <source>
        <dbReference type="SAM" id="MobiDB-lite"/>
    </source>
</evidence>
<dbReference type="AlphaFoldDB" id="A0A6P6RJD1"/>
<dbReference type="KEGG" id="caua:113119987"/>
<gene>
    <name evidence="4" type="primary">LOC113119987</name>
</gene>
<dbReference type="InterPro" id="IPR032071">
    <property type="entry name" value="DUF4806"/>
</dbReference>
<feature type="domain" description="DUF4806" evidence="2">
    <location>
        <begin position="173"/>
        <end position="251"/>
    </location>
</feature>
<evidence type="ECO:0000313" key="4">
    <source>
        <dbReference type="RefSeq" id="XP_026145566.1"/>
    </source>
</evidence>
<dbReference type="OrthoDB" id="8887905at2759"/>
<dbReference type="GeneID" id="113119987"/>
<feature type="region of interest" description="Disordered" evidence="1">
    <location>
        <begin position="97"/>
        <end position="123"/>
    </location>
</feature>
<accession>A0A6P6RJD1</accession>
<sequence length="300" mass="34582">MYAVVTLQDSDELMVVPSDWLSLDKRHCYWPPFKSIEKCMEAVQNKLYPETEGKPWEKLRIIFLGEYGTFEKAKEGLKEYEEWSYPLETVLPGIKREGLDSTQGMSNNQLQPLPPETPASPSRMSADDKVEILQMMRDVKSNVQQNSSMLKKILKDNTVSEGPSRTFVPSKTLKLPLRTFEDVDRTEMELKNTTTCKKYVKYLSRLGGFIPKDVVKNIMQQVLTDDLVVQFNWVGRGDKKAFSQLILTDVIRDAALARNVNRGHCETEIKNYLRCAAGRKKLREKKEVLGMKFQMEFLPQ</sequence>
<dbReference type="Pfam" id="PF16064">
    <property type="entry name" value="DUF4806"/>
    <property type="match status" value="1"/>
</dbReference>
<protein>
    <submittedName>
        <fullName evidence="4">Uncharacterized protein LOC113119987 isoform X1</fullName>
    </submittedName>
</protein>
<evidence type="ECO:0000313" key="3">
    <source>
        <dbReference type="Proteomes" id="UP000515129"/>
    </source>
</evidence>
<proteinExistence type="predicted"/>
<dbReference type="PANTHER" id="PTHR34153:SF2">
    <property type="entry name" value="SI:CH211-262H13.3-RELATED"/>
    <property type="match status" value="1"/>
</dbReference>
<reference evidence="4" key="1">
    <citation type="submission" date="2025-08" db="UniProtKB">
        <authorList>
            <consortium name="RefSeq"/>
        </authorList>
    </citation>
    <scope>IDENTIFICATION</scope>
    <source>
        <strain evidence="4">Wakin</strain>
        <tissue evidence="4">Muscle</tissue>
    </source>
</reference>
<organism evidence="3 4">
    <name type="scientific">Carassius auratus</name>
    <name type="common">Goldfish</name>
    <dbReference type="NCBI Taxonomy" id="7957"/>
    <lineage>
        <taxon>Eukaryota</taxon>
        <taxon>Metazoa</taxon>
        <taxon>Chordata</taxon>
        <taxon>Craniata</taxon>
        <taxon>Vertebrata</taxon>
        <taxon>Euteleostomi</taxon>
        <taxon>Actinopterygii</taxon>
        <taxon>Neopterygii</taxon>
        <taxon>Teleostei</taxon>
        <taxon>Ostariophysi</taxon>
        <taxon>Cypriniformes</taxon>
        <taxon>Cyprinidae</taxon>
        <taxon>Cyprininae</taxon>
        <taxon>Carassius</taxon>
    </lineage>
</organism>
<evidence type="ECO:0000259" key="2">
    <source>
        <dbReference type="Pfam" id="PF16064"/>
    </source>
</evidence>
<keyword evidence="3" id="KW-1185">Reference proteome</keyword>